<feature type="region of interest" description="Disordered" evidence="7">
    <location>
        <begin position="198"/>
        <end position="241"/>
    </location>
</feature>
<reference evidence="9 10" key="1">
    <citation type="submission" date="2018-06" db="EMBL/GenBank/DDBJ databases">
        <title>The Genome of Cuscuta australis (Dodder) Provides Insight into the Evolution of Plant Parasitism.</title>
        <authorList>
            <person name="Liu H."/>
        </authorList>
    </citation>
    <scope>NUCLEOTIDE SEQUENCE [LARGE SCALE GENOMIC DNA]</scope>
    <source>
        <strain evidence="10">cv. Yunnan</strain>
        <tissue evidence="9">Vines</tissue>
    </source>
</reference>
<accession>A0A328D0U6</accession>
<dbReference type="AlphaFoldDB" id="A0A328D0U6"/>
<sequence>MADSSSAALFPDPHHYYSPLPLPLDNPQIPAAPPELQWTFEPPDPPFPAISQPEPPRGSANPTPITPLCSSMAPASPSPSLCNPSCLLLREISHTNGLQIWKLQIHGGIGMVTHAVLEKLSSDFSLLPEYQTFDFCMESGNGVKQFLVGYFEGRKEEGYVVLEDPLWEFYDALSVGLGVGDFLDIDSFFELTTPIDSGSNQLNEQDMPNNQNGAPPAPPPGDGGNGSGSGDKPQKIPLSAQRERTGKLKVKDFAGYLHLPIEEAARRMNICPTVMKKICRRDGLVRWPYRKIRSIQRKIAARSKALSGDDPDERRRAHLEILDLQQQLAAISQAFLG</sequence>
<dbReference type="PANTHER" id="PTHR46373">
    <property type="entry name" value="PROTEIN RKD4"/>
    <property type="match status" value="1"/>
</dbReference>
<keyword evidence="3" id="KW-0175">Coiled coil</keyword>
<keyword evidence="2" id="KW-0805">Transcription regulation</keyword>
<keyword evidence="5" id="KW-0804">Transcription</keyword>
<organism evidence="9 10">
    <name type="scientific">Cuscuta australis</name>
    <dbReference type="NCBI Taxonomy" id="267555"/>
    <lineage>
        <taxon>Eukaryota</taxon>
        <taxon>Viridiplantae</taxon>
        <taxon>Streptophyta</taxon>
        <taxon>Embryophyta</taxon>
        <taxon>Tracheophyta</taxon>
        <taxon>Spermatophyta</taxon>
        <taxon>Magnoliopsida</taxon>
        <taxon>eudicotyledons</taxon>
        <taxon>Gunneridae</taxon>
        <taxon>Pentapetalae</taxon>
        <taxon>asterids</taxon>
        <taxon>lamiids</taxon>
        <taxon>Solanales</taxon>
        <taxon>Convolvulaceae</taxon>
        <taxon>Cuscuteae</taxon>
        <taxon>Cuscuta</taxon>
        <taxon>Cuscuta subgen. Grammica</taxon>
        <taxon>Cuscuta sect. Cleistogrammica</taxon>
    </lineage>
</organism>
<evidence type="ECO:0000313" key="9">
    <source>
        <dbReference type="EMBL" id="RAL37959.1"/>
    </source>
</evidence>
<name>A0A328D0U6_9ASTE</name>
<gene>
    <name evidence="9" type="ORF">DM860_000653</name>
</gene>
<evidence type="ECO:0000256" key="7">
    <source>
        <dbReference type="SAM" id="MobiDB-lite"/>
    </source>
</evidence>
<keyword evidence="6" id="KW-0539">Nucleus</keyword>
<dbReference type="GO" id="GO:0003677">
    <property type="term" value="F:DNA binding"/>
    <property type="evidence" value="ECO:0007669"/>
    <property type="project" value="UniProtKB-KW"/>
</dbReference>
<dbReference type="PROSITE" id="PS51519">
    <property type="entry name" value="RWP_RK"/>
    <property type="match status" value="1"/>
</dbReference>
<evidence type="ECO:0000313" key="10">
    <source>
        <dbReference type="Proteomes" id="UP000249390"/>
    </source>
</evidence>
<dbReference type="Proteomes" id="UP000249390">
    <property type="component" value="Unassembled WGS sequence"/>
</dbReference>
<comment type="function">
    <text evidence="1">Putative transcription factor.</text>
</comment>
<feature type="region of interest" description="Disordered" evidence="7">
    <location>
        <begin position="21"/>
        <end position="70"/>
    </location>
</feature>
<evidence type="ECO:0000256" key="1">
    <source>
        <dbReference type="ARBA" id="ARBA00004049"/>
    </source>
</evidence>
<evidence type="ECO:0000259" key="8">
    <source>
        <dbReference type="PROSITE" id="PS51519"/>
    </source>
</evidence>
<dbReference type="InterPro" id="IPR044607">
    <property type="entry name" value="RKD-like"/>
</dbReference>
<protein>
    <recommendedName>
        <fullName evidence="8">RWP-RK domain-containing protein</fullName>
    </recommendedName>
</protein>
<dbReference type="Pfam" id="PF02042">
    <property type="entry name" value="RWP-RK"/>
    <property type="match status" value="1"/>
</dbReference>
<dbReference type="InterPro" id="IPR003035">
    <property type="entry name" value="RWP-RK_dom"/>
</dbReference>
<dbReference type="GO" id="GO:0003700">
    <property type="term" value="F:DNA-binding transcription factor activity"/>
    <property type="evidence" value="ECO:0007669"/>
    <property type="project" value="InterPro"/>
</dbReference>
<evidence type="ECO:0000256" key="3">
    <source>
        <dbReference type="ARBA" id="ARBA00023054"/>
    </source>
</evidence>
<evidence type="ECO:0000256" key="5">
    <source>
        <dbReference type="ARBA" id="ARBA00023163"/>
    </source>
</evidence>
<feature type="compositionally biased region" description="Pro residues" evidence="7">
    <location>
        <begin position="42"/>
        <end position="56"/>
    </location>
</feature>
<feature type="compositionally biased region" description="Polar residues" evidence="7">
    <location>
        <begin position="198"/>
        <end position="207"/>
    </location>
</feature>
<keyword evidence="4" id="KW-0238">DNA-binding</keyword>
<feature type="domain" description="RWP-RK" evidence="8">
    <location>
        <begin position="235"/>
        <end position="316"/>
    </location>
</feature>
<dbReference type="EMBL" id="NQVE01000215">
    <property type="protein sequence ID" value="RAL37959.1"/>
    <property type="molecule type" value="Genomic_DNA"/>
</dbReference>
<evidence type="ECO:0000256" key="4">
    <source>
        <dbReference type="ARBA" id="ARBA00023125"/>
    </source>
</evidence>
<dbReference type="PANTHER" id="PTHR46373:SF5">
    <property type="entry name" value="RWP-RK DOMAIN PROTEIN"/>
    <property type="match status" value="1"/>
</dbReference>
<keyword evidence="10" id="KW-1185">Reference proteome</keyword>
<evidence type="ECO:0000256" key="2">
    <source>
        <dbReference type="ARBA" id="ARBA00023015"/>
    </source>
</evidence>
<proteinExistence type="predicted"/>
<comment type="caution">
    <text evidence="9">The sequence shown here is derived from an EMBL/GenBank/DDBJ whole genome shotgun (WGS) entry which is preliminary data.</text>
</comment>
<evidence type="ECO:0000256" key="6">
    <source>
        <dbReference type="ARBA" id="ARBA00023242"/>
    </source>
</evidence>